<protein>
    <submittedName>
        <fullName evidence="2">Heme exporter protein CcmB</fullName>
    </submittedName>
</protein>
<dbReference type="Proteomes" id="UP000565205">
    <property type="component" value="Unassembled WGS sequence"/>
</dbReference>
<feature type="transmembrane region" description="Helical" evidence="1">
    <location>
        <begin position="12"/>
        <end position="33"/>
    </location>
</feature>
<accession>A0A850NTI4</accession>
<organism evidence="2 3">
    <name type="scientific">Endobacter medicaginis</name>
    <dbReference type="NCBI Taxonomy" id="1181271"/>
    <lineage>
        <taxon>Bacteria</taxon>
        <taxon>Pseudomonadati</taxon>
        <taxon>Pseudomonadota</taxon>
        <taxon>Alphaproteobacteria</taxon>
        <taxon>Acetobacterales</taxon>
        <taxon>Acetobacteraceae</taxon>
        <taxon>Endobacter</taxon>
    </lineage>
</organism>
<evidence type="ECO:0000313" key="2">
    <source>
        <dbReference type="EMBL" id="NVN30712.1"/>
    </source>
</evidence>
<keyword evidence="1" id="KW-0472">Membrane</keyword>
<dbReference type="EMBL" id="JABXXQ010000203">
    <property type="protein sequence ID" value="NVN30712.1"/>
    <property type="molecule type" value="Genomic_DNA"/>
</dbReference>
<comment type="caution">
    <text evidence="2">The sequence shown here is derived from an EMBL/GenBank/DDBJ whole genome shotgun (WGS) entry which is preliminary data.</text>
</comment>
<sequence>ARLGLDATSDLALLAAFLCAALPVCPLAAGLALREG</sequence>
<name>A0A850NTI4_9PROT</name>
<keyword evidence="1" id="KW-1133">Transmembrane helix</keyword>
<evidence type="ECO:0000256" key="1">
    <source>
        <dbReference type="SAM" id="Phobius"/>
    </source>
</evidence>
<dbReference type="AlphaFoldDB" id="A0A850NTI4"/>
<gene>
    <name evidence="2" type="ORF">HUK83_10265</name>
</gene>
<reference evidence="2 3" key="1">
    <citation type="submission" date="2020-06" db="EMBL/GenBank/DDBJ databases">
        <title>Description of novel acetic acid bacteria.</title>
        <authorList>
            <person name="Sombolestani A."/>
        </authorList>
    </citation>
    <scope>NUCLEOTIDE SEQUENCE [LARGE SCALE GENOMIC DNA]</scope>
    <source>
        <strain evidence="2 3">LMG 26838</strain>
    </source>
</reference>
<keyword evidence="1" id="KW-0812">Transmembrane</keyword>
<feature type="non-terminal residue" evidence="2">
    <location>
        <position position="1"/>
    </location>
</feature>
<proteinExistence type="predicted"/>
<evidence type="ECO:0000313" key="3">
    <source>
        <dbReference type="Proteomes" id="UP000565205"/>
    </source>
</evidence>